<feature type="transmembrane region" description="Helical" evidence="1">
    <location>
        <begin position="165"/>
        <end position="188"/>
    </location>
</feature>
<evidence type="ECO:0000256" key="1">
    <source>
        <dbReference type="SAM" id="Phobius"/>
    </source>
</evidence>
<feature type="transmembrane region" description="Helical" evidence="1">
    <location>
        <begin position="39"/>
        <end position="62"/>
    </location>
</feature>
<keyword evidence="1" id="KW-1133">Transmembrane helix</keyword>
<keyword evidence="1" id="KW-0472">Membrane</keyword>
<feature type="transmembrane region" description="Helical" evidence="1">
    <location>
        <begin position="229"/>
        <end position="247"/>
    </location>
</feature>
<feature type="transmembrane region" description="Helical" evidence="1">
    <location>
        <begin position="253"/>
        <end position="272"/>
    </location>
</feature>
<feature type="transmembrane region" description="Helical" evidence="1">
    <location>
        <begin position="200"/>
        <end position="222"/>
    </location>
</feature>
<organism evidence="2 3">
    <name type="scientific">Stenomitos frigidus ULC18</name>
    <dbReference type="NCBI Taxonomy" id="2107698"/>
    <lineage>
        <taxon>Bacteria</taxon>
        <taxon>Bacillati</taxon>
        <taxon>Cyanobacteriota</taxon>
        <taxon>Cyanophyceae</taxon>
        <taxon>Leptolyngbyales</taxon>
        <taxon>Leptolyngbyaceae</taxon>
        <taxon>Stenomitos</taxon>
    </lineage>
</organism>
<keyword evidence="3" id="KW-1185">Reference proteome</keyword>
<reference evidence="2 3" key="2">
    <citation type="submission" date="2018-03" db="EMBL/GenBank/DDBJ databases">
        <title>The ancient ancestry and fast evolution of plastids.</title>
        <authorList>
            <person name="Moore K.R."/>
            <person name="Magnabosco C."/>
            <person name="Momper L."/>
            <person name="Gold D.A."/>
            <person name="Bosak T."/>
            <person name="Fournier G.P."/>
        </authorList>
    </citation>
    <scope>NUCLEOTIDE SEQUENCE [LARGE SCALE GENOMIC DNA]</scope>
    <source>
        <strain evidence="2 3">ULC18</strain>
    </source>
</reference>
<reference evidence="3" key="1">
    <citation type="submission" date="2018-02" db="EMBL/GenBank/DDBJ databases">
        <authorList>
            <person name="Moore K."/>
            <person name="Momper L."/>
        </authorList>
    </citation>
    <scope>NUCLEOTIDE SEQUENCE [LARGE SCALE GENOMIC DNA]</scope>
    <source>
        <strain evidence="3">ULC18</strain>
    </source>
</reference>
<protein>
    <submittedName>
        <fullName evidence="2">Uncharacterized protein</fullName>
    </submittedName>
</protein>
<comment type="caution">
    <text evidence="2">The sequence shown here is derived from an EMBL/GenBank/DDBJ whole genome shotgun (WGS) entry which is preliminary data.</text>
</comment>
<evidence type="ECO:0000313" key="3">
    <source>
        <dbReference type="Proteomes" id="UP000239576"/>
    </source>
</evidence>
<accession>A0A2T1E241</accession>
<feature type="transmembrane region" description="Helical" evidence="1">
    <location>
        <begin position="12"/>
        <end position="33"/>
    </location>
</feature>
<proteinExistence type="predicted"/>
<gene>
    <name evidence="2" type="ORF">C7B82_18310</name>
</gene>
<dbReference type="Proteomes" id="UP000239576">
    <property type="component" value="Unassembled WGS sequence"/>
</dbReference>
<evidence type="ECO:0000313" key="2">
    <source>
        <dbReference type="EMBL" id="PSB26809.1"/>
    </source>
</evidence>
<sequence>MRLPTTYFRYSLLVSFLLFIGLTPLSLLISFFVPSMWKLGVYSLFFVALINLAFTTGFIFYYRVSINPQGLRCTSFWGKLYFIEWSTITGARSYGGLWTFGFKFLLLSTTKFSSALWLPLFLHDMPRLKQIVSDYAGTSNPLAIQLKEQNTPVSKGKKAEDQIKFAWQGGIVHGTINLVFILLALTGYDFFIRLTELIDISKLLISVLLNVCLIFVLSFGIYKKSRVSAVVILIYLASSQAWEVIELRRIPGILSWFFLIAYVGGVQGTFSYHKLRGNR</sequence>
<keyword evidence="1" id="KW-0812">Transmembrane</keyword>
<dbReference type="AlphaFoldDB" id="A0A2T1E241"/>
<dbReference type="EMBL" id="PVWK01000099">
    <property type="protein sequence ID" value="PSB26809.1"/>
    <property type="molecule type" value="Genomic_DNA"/>
</dbReference>
<name>A0A2T1E241_9CYAN</name>